<dbReference type="CDD" id="cd00009">
    <property type="entry name" value="AAA"/>
    <property type="match status" value="1"/>
</dbReference>
<dbReference type="Pfam" id="PF01695">
    <property type="entry name" value="IstB_IS21"/>
    <property type="match status" value="1"/>
</dbReference>
<evidence type="ECO:0000313" key="3">
    <source>
        <dbReference type="Proteomes" id="UP000013097"/>
    </source>
</evidence>
<evidence type="ECO:0000259" key="1">
    <source>
        <dbReference type="Pfam" id="PF01695"/>
    </source>
</evidence>
<dbReference type="eggNOG" id="COG1484">
    <property type="taxonomic scope" value="Bacteria"/>
</dbReference>
<gene>
    <name evidence="2" type="ORF">HMPREF1092_00568</name>
</gene>
<dbReference type="SUPFAM" id="SSF52540">
    <property type="entry name" value="P-loop containing nucleoside triphosphate hydrolases"/>
    <property type="match status" value="1"/>
</dbReference>
<comment type="caution">
    <text evidence="2">The sequence shown here is derived from an EMBL/GenBank/DDBJ whole genome shotgun (WGS) entry which is preliminary data.</text>
</comment>
<dbReference type="Gene3D" id="3.40.50.300">
    <property type="entry name" value="P-loop containing nucleotide triphosphate hydrolases"/>
    <property type="match status" value="1"/>
</dbReference>
<sequence length="271" mass="31601">MQSINTSRTIEKICAKCGGKQIYRKIYLMSKEIELMDKPCECIQKDRALQEAESKTRKERIEREERKIYIDRLKNHSMVDSRFKNSTFNNSDKKDSNVMKICKRYSDEFKKNKEKNIGMLLFGNPGVGKTYGVTCIANALMEQLNSVICVSINGLLRQFKDTYNSQNNANENSLLNAIKNSDLFIIDDLGTEQLTEWSNSMLYEIIDTRYRSDKPLIITTNLSGEDFKKRYHKRINDRIFEMCTPVNCQGTSLRGMLSRDKFEQFKNQIIK</sequence>
<dbReference type="AlphaFoldDB" id="N9Y6F2"/>
<dbReference type="RefSeq" id="WP_002597072.1">
    <property type="nucleotide sequence ID" value="NZ_KB850956.1"/>
</dbReference>
<dbReference type="PATRIC" id="fig|999411.4.peg.550"/>
<dbReference type="GO" id="GO:0005524">
    <property type="term" value="F:ATP binding"/>
    <property type="evidence" value="ECO:0007669"/>
    <property type="project" value="InterPro"/>
</dbReference>
<dbReference type="EMBL" id="AGYT01000007">
    <property type="protein sequence ID" value="ENZ03382.1"/>
    <property type="molecule type" value="Genomic_DNA"/>
</dbReference>
<feature type="domain" description="IstB-like ATP-binding" evidence="1">
    <location>
        <begin position="58"/>
        <end position="254"/>
    </location>
</feature>
<name>N9Y6F2_9CLOT</name>
<organism evidence="2 3">
    <name type="scientific">Clostridium thermobutyricum</name>
    <dbReference type="NCBI Taxonomy" id="29372"/>
    <lineage>
        <taxon>Bacteria</taxon>
        <taxon>Bacillati</taxon>
        <taxon>Bacillota</taxon>
        <taxon>Clostridia</taxon>
        <taxon>Eubacteriales</taxon>
        <taxon>Clostridiaceae</taxon>
        <taxon>Clostridium</taxon>
    </lineage>
</organism>
<dbReference type="NCBIfam" id="NF005992">
    <property type="entry name" value="PRK08116.1"/>
    <property type="match status" value="1"/>
</dbReference>
<dbReference type="Proteomes" id="UP000013097">
    <property type="component" value="Unassembled WGS sequence"/>
</dbReference>
<dbReference type="PANTHER" id="PTHR30050:SF4">
    <property type="entry name" value="ATP-BINDING PROTEIN RV3427C IN INSERTION SEQUENCE-RELATED"/>
    <property type="match status" value="1"/>
</dbReference>
<proteinExistence type="predicted"/>
<dbReference type="InterPro" id="IPR002611">
    <property type="entry name" value="IstB_ATP-bd"/>
</dbReference>
<evidence type="ECO:0000313" key="2">
    <source>
        <dbReference type="EMBL" id="ENZ03382.1"/>
    </source>
</evidence>
<accession>N9Y6F2</accession>
<keyword evidence="3" id="KW-1185">Reference proteome</keyword>
<reference evidence="2 3" key="1">
    <citation type="submission" date="2013-01" db="EMBL/GenBank/DDBJ databases">
        <title>The Genome Sequence of Clostridium colicanis 209318.</title>
        <authorList>
            <consortium name="The Broad Institute Genome Sequencing Platform"/>
            <person name="Earl A."/>
            <person name="Ward D."/>
            <person name="Feldgarden M."/>
            <person name="Gevers D."/>
            <person name="Courvalin P."/>
            <person name="Lambert T."/>
            <person name="Walker B."/>
            <person name="Young S.K."/>
            <person name="Zeng Q."/>
            <person name="Gargeya S."/>
            <person name="Fitzgerald M."/>
            <person name="Haas B."/>
            <person name="Abouelleil A."/>
            <person name="Alvarado L."/>
            <person name="Arachchi H.M."/>
            <person name="Berlin A.M."/>
            <person name="Chapman S.B."/>
            <person name="Dewar J."/>
            <person name="Goldberg J."/>
            <person name="Griggs A."/>
            <person name="Gujja S."/>
            <person name="Hansen M."/>
            <person name="Howarth C."/>
            <person name="Imamovic A."/>
            <person name="Larimer J."/>
            <person name="McCowan C."/>
            <person name="Murphy C."/>
            <person name="Neiman D."/>
            <person name="Pearson M."/>
            <person name="Priest M."/>
            <person name="Roberts A."/>
            <person name="Saif S."/>
            <person name="Shea T."/>
            <person name="Sisk P."/>
            <person name="Sykes S."/>
            <person name="Wortman J."/>
            <person name="Nusbaum C."/>
            <person name="Birren B."/>
        </authorList>
    </citation>
    <scope>NUCLEOTIDE SEQUENCE [LARGE SCALE GENOMIC DNA]</scope>
    <source>
        <strain evidence="2 3">209318</strain>
    </source>
</reference>
<dbReference type="HOGENOM" id="CLU_062999_3_2_9"/>
<dbReference type="GO" id="GO:0006260">
    <property type="term" value="P:DNA replication"/>
    <property type="evidence" value="ECO:0007669"/>
    <property type="project" value="TreeGrafter"/>
</dbReference>
<dbReference type="InterPro" id="IPR027417">
    <property type="entry name" value="P-loop_NTPase"/>
</dbReference>
<dbReference type="PANTHER" id="PTHR30050">
    <property type="entry name" value="CHROMOSOMAL REPLICATION INITIATOR PROTEIN DNAA"/>
    <property type="match status" value="1"/>
</dbReference>
<protein>
    <recommendedName>
        <fullName evidence="1">IstB-like ATP-binding domain-containing protein</fullName>
    </recommendedName>
</protein>